<evidence type="ECO:0000256" key="2">
    <source>
        <dbReference type="ARBA" id="ARBA00006576"/>
    </source>
</evidence>
<feature type="domain" description="CMP/dCMP-type deaminase" evidence="8">
    <location>
        <begin position="5"/>
        <end position="163"/>
    </location>
</feature>
<dbReference type="PANTHER" id="PTHR11086:SF18">
    <property type="entry name" value="DEOXYCYTIDYLATE DEAMINASE"/>
    <property type="match status" value="1"/>
</dbReference>
<dbReference type="AlphaFoldDB" id="A0A498CWN8"/>
<dbReference type="InterPro" id="IPR015517">
    <property type="entry name" value="dCMP_deaminase-rel"/>
</dbReference>
<dbReference type="InterPro" id="IPR016192">
    <property type="entry name" value="APOBEC/CMP_deaminase_Zn-bd"/>
</dbReference>
<dbReference type="InterPro" id="IPR002125">
    <property type="entry name" value="CMP_dCMP_dom"/>
</dbReference>
<dbReference type="InterPro" id="IPR035105">
    <property type="entry name" value="Deoxycytidylate_deaminase_dom"/>
</dbReference>
<dbReference type="PIRSF" id="PIRSF006019">
    <property type="entry name" value="dCMP_deaminase"/>
    <property type="match status" value="1"/>
</dbReference>
<evidence type="ECO:0000256" key="1">
    <source>
        <dbReference type="ARBA" id="ARBA00001947"/>
    </source>
</evidence>
<proteinExistence type="inferred from homology"/>
<evidence type="ECO:0000256" key="4">
    <source>
        <dbReference type="ARBA" id="ARBA00022801"/>
    </source>
</evidence>
<feature type="binding site" evidence="7">
    <location>
        <position position="79"/>
    </location>
    <ligand>
        <name>Zn(2+)</name>
        <dbReference type="ChEBI" id="CHEBI:29105"/>
        <note>catalytic</note>
    </ligand>
</feature>
<keyword evidence="10" id="KW-1185">Reference proteome</keyword>
<dbReference type="CDD" id="cd01286">
    <property type="entry name" value="deoxycytidylate_deaminase"/>
    <property type="match status" value="1"/>
</dbReference>
<dbReference type="GO" id="GO:0006220">
    <property type="term" value="P:pyrimidine nucleotide metabolic process"/>
    <property type="evidence" value="ECO:0007669"/>
    <property type="project" value="InterPro"/>
</dbReference>
<reference evidence="9 10" key="1">
    <citation type="submission" date="2018-10" db="EMBL/GenBank/DDBJ databases">
        <title>Anaerotruncus faecis sp. nov., isolated from human feces.</title>
        <authorList>
            <person name="Wang Y.-J."/>
        </authorList>
    </citation>
    <scope>NUCLEOTIDE SEQUENCE [LARGE SCALE GENOMIC DNA]</scope>
    <source>
        <strain evidence="9 10">22A2-44</strain>
    </source>
</reference>
<keyword evidence="5 7" id="KW-0862">Zinc</keyword>
<dbReference type="GO" id="GO:0004132">
    <property type="term" value="F:dCMP deaminase activity"/>
    <property type="evidence" value="ECO:0007669"/>
    <property type="project" value="InterPro"/>
</dbReference>
<dbReference type="InterPro" id="IPR016473">
    <property type="entry name" value="dCMP_deaminase"/>
</dbReference>
<dbReference type="PROSITE" id="PS51747">
    <property type="entry name" value="CYT_DCMP_DEAMINASES_2"/>
    <property type="match status" value="1"/>
</dbReference>
<comment type="caution">
    <text evidence="9">The sequence shown here is derived from an EMBL/GenBank/DDBJ whole genome shotgun (WGS) entry which is preliminary data.</text>
</comment>
<protein>
    <submittedName>
        <fullName evidence="9">Cytidine deaminase</fullName>
    </submittedName>
</protein>
<dbReference type="SUPFAM" id="SSF53927">
    <property type="entry name" value="Cytidine deaminase-like"/>
    <property type="match status" value="1"/>
</dbReference>
<dbReference type="GO" id="GO:0008270">
    <property type="term" value="F:zinc ion binding"/>
    <property type="evidence" value="ECO:0007669"/>
    <property type="project" value="InterPro"/>
</dbReference>
<comment type="cofactor">
    <cofactor evidence="1 7">
        <name>Zn(2+)</name>
        <dbReference type="ChEBI" id="CHEBI:29105"/>
    </cofactor>
</comment>
<keyword evidence="4" id="KW-0378">Hydrolase</keyword>
<dbReference type="PROSITE" id="PS00903">
    <property type="entry name" value="CYT_DCMP_DEAMINASES_1"/>
    <property type="match status" value="1"/>
</dbReference>
<dbReference type="EMBL" id="RCHT01000027">
    <property type="protein sequence ID" value="RLL08912.1"/>
    <property type="molecule type" value="Genomic_DNA"/>
</dbReference>
<feature type="binding site" evidence="7">
    <location>
        <position position="120"/>
    </location>
    <ligand>
        <name>Zn(2+)</name>
        <dbReference type="ChEBI" id="CHEBI:29105"/>
        <note>catalytic</note>
    </ligand>
</feature>
<evidence type="ECO:0000313" key="10">
    <source>
        <dbReference type="Proteomes" id="UP000276301"/>
    </source>
</evidence>
<evidence type="ECO:0000256" key="7">
    <source>
        <dbReference type="PIRSR" id="PIRSR006019-2"/>
    </source>
</evidence>
<dbReference type="Gene3D" id="3.40.140.10">
    <property type="entry name" value="Cytidine Deaminase, domain 2"/>
    <property type="match status" value="1"/>
</dbReference>
<evidence type="ECO:0000313" key="9">
    <source>
        <dbReference type="EMBL" id="RLL08912.1"/>
    </source>
</evidence>
<feature type="active site" description="Proton donor" evidence="6">
    <location>
        <position position="81"/>
    </location>
</feature>
<evidence type="ECO:0000256" key="6">
    <source>
        <dbReference type="PIRSR" id="PIRSR006019-1"/>
    </source>
</evidence>
<organism evidence="9 10">
    <name type="scientific">Anaerotruncus massiliensis</name>
    <name type="common">ex Liu et al. 2021</name>
    <dbReference type="NCBI Taxonomy" id="2321404"/>
    <lineage>
        <taxon>Bacteria</taxon>
        <taxon>Bacillati</taxon>
        <taxon>Bacillota</taxon>
        <taxon>Clostridia</taxon>
        <taxon>Eubacteriales</taxon>
        <taxon>Oscillospiraceae</taxon>
        <taxon>Anaerotruncus</taxon>
    </lineage>
</organism>
<dbReference type="RefSeq" id="WP_101552458.1">
    <property type="nucleotide sequence ID" value="NZ_DBFBJK010000077.1"/>
</dbReference>
<evidence type="ECO:0000256" key="3">
    <source>
        <dbReference type="ARBA" id="ARBA00022723"/>
    </source>
</evidence>
<dbReference type="PANTHER" id="PTHR11086">
    <property type="entry name" value="DEOXYCYTIDYLATE DEAMINASE-RELATED"/>
    <property type="match status" value="1"/>
</dbReference>
<evidence type="ECO:0000259" key="8">
    <source>
        <dbReference type="PROSITE" id="PS51747"/>
    </source>
</evidence>
<evidence type="ECO:0000256" key="5">
    <source>
        <dbReference type="ARBA" id="ARBA00022833"/>
    </source>
</evidence>
<dbReference type="GO" id="GO:0005737">
    <property type="term" value="C:cytoplasm"/>
    <property type="evidence" value="ECO:0007669"/>
    <property type="project" value="TreeGrafter"/>
</dbReference>
<name>A0A498CWN8_9FIRM</name>
<keyword evidence="3 7" id="KW-0479">Metal-binding</keyword>
<dbReference type="Pfam" id="PF00383">
    <property type="entry name" value="dCMP_cyt_deam_1"/>
    <property type="match status" value="1"/>
</dbReference>
<sequence>MTRRDKINYYLDIAETVAERGTCLRRNFGAIIVKNDQIVSTGYVGAPRGRQNCSDLGYCTRDRMGVPRGQRYELCRSVHAEMNAIIHAARVDMLGSTLYLVGREVASGEYVQNAFPCSMCTRLIINAGISTVIVRDDKENFRVINVADEWIVNDETLRGESNY</sequence>
<dbReference type="InterPro" id="IPR016193">
    <property type="entry name" value="Cytidine_deaminase-like"/>
</dbReference>
<gene>
    <name evidence="9" type="ORF">D4A47_11310</name>
</gene>
<feature type="binding site" evidence="7">
    <location>
        <position position="117"/>
    </location>
    <ligand>
        <name>Zn(2+)</name>
        <dbReference type="ChEBI" id="CHEBI:29105"/>
        <note>catalytic</note>
    </ligand>
</feature>
<comment type="similarity">
    <text evidence="2">Belongs to the cytidine and deoxycytidylate deaminase family.</text>
</comment>
<accession>A0A498CWN8</accession>
<dbReference type="Proteomes" id="UP000276301">
    <property type="component" value="Unassembled WGS sequence"/>
</dbReference>